<evidence type="ECO:0000256" key="1">
    <source>
        <dbReference type="SAM" id="MobiDB-lite"/>
    </source>
</evidence>
<gene>
    <name evidence="2" type="ORF">FHR83_007683</name>
</gene>
<accession>A0A7W5APN2</accession>
<feature type="region of interest" description="Disordered" evidence="1">
    <location>
        <begin position="66"/>
        <end position="174"/>
    </location>
</feature>
<sequence>MRGRAAGLGRNVVGAGRVGTRRRLAGAEGGTPGCGRGHRPVPVITGLLRTATPSAAAGCVGRRGMLRTAGRRRPSGPAGGDRRGRHRVPGIDRDRGPAGRAGMDRATVSARATRRARATVSAGATRAAGSAGATRAAGSAGATRAAGSARAAGGAGRGRAGAGRTAVDRGRPAPLVGAARRGGTASLVDAVVHVDGPVPGGLVARGRGRGRARVLVPELVLIVGSWADRRTAPARTADRRRAGRTGTAAGRLVDGRVHGLTAARVAGVALAGQGFPLPGDLVDPGGFVIPAVGARPGAPAVHRAPSG</sequence>
<organism evidence="2 3">
    <name type="scientific">Actinoplanes campanulatus</name>
    <dbReference type="NCBI Taxonomy" id="113559"/>
    <lineage>
        <taxon>Bacteria</taxon>
        <taxon>Bacillati</taxon>
        <taxon>Actinomycetota</taxon>
        <taxon>Actinomycetes</taxon>
        <taxon>Micromonosporales</taxon>
        <taxon>Micromonosporaceae</taxon>
        <taxon>Actinoplanes</taxon>
    </lineage>
</organism>
<protein>
    <submittedName>
        <fullName evidence="2">Uncharacterized protein</fullName>
    </submittedName>
</protein>
<dbReference type="Proteomes" id="UP000590749">
    <property type="component" value="Unassembled WGS sequence"/>
</dbReference>
<dbReference type="EMBL" id="JACHXF010000022">
    <property type="protein sequence ID" value="MBB3099965.1"/>
    <property type="molecule type" value="Genomic_DNA"/>
</dbReference>
<dbReference type="AlphaFoldDB" id="A0A7W5APN2"/>
<comment type="caution">
    <text evidence="2">The sequence shown here is derived from an EMBL/GenBank/DDBJ whole genome shotgun (WGS) entry which is preliminary data.</text>
</comment>
<keyword evidence="3" id="KW-1185">Reference proteome</keyword>
<reference evidence="2 3" key="1">
    <citation type="submission" date="2020-08" db="EMBL/GenBank/DDBJ databases">
        <title>Genomic Encyclopedia of Type Strains, Phase III (KMG-III): the genomes of soil and plant-associated and newly described type strains.</title>
        <authorList>
            <person name="Whitman W."/>
        </authorList>
    </citation>
    <scope>NUCLEOTIDE SEQUENCE [LARGE SCALE GENOMIC DNA]</scope>
    <source>
        <strain evidence="2 3">CECT 3287</strain>
    </source>
</reference>
<proteinExistence type="predicted"/>
<feature type="compositionally biased region" description="Low complexity" evidence="1">
    <location>
        <begin position="118"/>
        <end position="152"/>
    </location>
</feature>
<name>A0A7W5APN2_9ACTN</name>
<evidence type="ECO:0000313" key="2">
    <source>
        <dbReference type="EMBL" id="MBB3099965.1"/>
    </source>
</evidence>
<evidence type="ECO:0000313" key="3">
    <source>
        <dbReference type="Proteomes" id="UP000590749"/>
    </source>
</evidence>